<keyword evidence="11" id="KW-1185">Reference proteome</keyword>
<evidence type="ECO:0000259" key="8">
    <source>
        <dbReference type="PROSITE" id="PS50850"/>
    </source>
</evidence>
<feature type="transmembrane region" description="Helical" evidence="7">
    <location>
        <begin position="401"/>
        <end position="421"/>
    </location>
</feature>
<feature type="transmembrane region" description="Helical" evidence="7">
    <location>
        <begin position="124"/>
        <end position="145"/>
    </location>
</feature>
<dbReference type="RefSeq" id="XP_009224592.1">
    <property type="nucleotide sequence ID" value="XM_009226328.1"/>
</dbReference>
<protein>
    <recommendedName>
        <fullName evidence="8">Major facilitator superfamily (MFS) profile domain-containing protein</fullName>
    </recommendedName>
</protein>
<dbReference type="EnsemblFungi" id="EJT74648">
    <property type="protein sequence ID" value="EJT74648"/>
    <property type="gene ID" value="GGTG_08488"/>
</dbReference>
<keyword evidence="3 7" id="KW-0812">Transmembrane</keyword>
<dbReference type="InterPro" id="IPR011701">
    <property type="entry name" value="MFS"/>
</dbReference>
<feature type="transmembrane region" description="Helical" evidence="7">
    <location>
        <begin position="65"/>
        <end position="87"/>
    </location>
</feature>
<dbReference type="FunCoup" id="J3P4Q1">
    <property type="interactions" value="63"/>
</dbReference>
<dbReference type="Gene3D" id="1.20.1250.20">
    <property type="entry name" value="MFS general substrate transporter like domains"/>
    <property type="match status" value="1"/>
</dbReference>
<gene>
    <name evidence="10" type="primary">20348946</name>
    <name evidence="9" type="ORF">GGTG_08488</name>
</gene>
<feature type="transmembrane region" description="Helical" evidence="7">
    <location>
        <begin position="502"/>
        <end position="522"/>
    </location>
</feature>
<feature type="transmembrane region" description="Helical" evidence="7">
    <location>
        <begin position="461"/>
        <end position="482"/>
    </location>
</feature>
<evidence type="ECO:0000313" key="10">
    <source>
        <dbReference type="EnsemblFungi" id="EJT74648"/>
    </source>
</evidence>
<reference evidence="11" key="1">
    <citation type="submission" date="2010-07" db="EMBL/GenBank/DDBJ databases">
        <title>The genome sequence of Gaeumannomyces graminis var. tritici strain R3-111a-1.</title>
        <authorList>
            <consortium name="The Broad Institute Genome Sequencing Platform"/>
            <person name="Ma L.-J."/>
            <person name="Dead R."/>
            <person name="Young S."/>
            <person name="Zeng Q."/>
            <person name="Koehrsen M."/>
            <person name="Alvarado L."/>
            <person name="Berlin A."/>
            <person name="Chapman S.B."/>
            <person name="Chen Z."/>
            <person name="Freedman E."/>
            <person name="Gellesch M."/>
            <person name="Goldberg J."/>
            <person name="Griggs A."/>
            <person name="Gujja S."/>
            <person name="Heilman E.R."/>
            <person name="Heiman D."/>
            <person name="Hepburn T."/>
            <person name="Howarth C."/>
            <person name="Jen D."/>
            <person name="Larson L."/>
            <person name="Mehta T."/>
            <person name="Neiman D."/>
            <person name="Pearson M."/>
            <person name="Roberts A."/>
            <person name="Saif S."/>
            <person name="Shea T."/>
            <person name="Shenoy N."/>
            <person name="Sisk P."/>
            <person name="Stolte C."/>
            <person name="Sykes S."/>
            <person name="Walk T."/>
            <person name="White J."/>
            <person name="Yandava C."/>
            <person name="Haas B."/>
            <person name="Nusbaum C."/>
            <person name="Birren B."/>
        </authorList>
    </citation>
    <scope>NUCLEOTIDE SEQUENCE [LARGE SCALE GENOMIC DNA]</scope>
    <source>
        <strain evidence="11">R3-111a-1</strain>
    </source>
</reference>
<dbReference type="SUPFAM" id="SSF103473">
    <property type="entry name" value="MFS general substrate transporter"/>
    <property type="match status" value="1"/>
</dbReference>
<evidence type="ECO:0000256" key="2">
    <source>
        <dbReference type="ARBA" id="ARBA00022448"/>
    </source>
</evidence>
<dbReference type="Pfam" id="PF07690">
    <property type="entry name" value="MFS_1"/>
    <property type="match status" value="1"/>
</dbReference>
<dbReference type="eggNOG" id="KOG2615">
    <property type="taxonomic scope" value="Eukaryota"/>
</dbReference>
<feature type="transmembrane region" description="Helical" evidence="7">
    <location>
        <begin position="369"/>
        <end position="389"/>
    </location>
</feature>
<dbReference type="PROSITE" id="PS50850">
    <property type="entry name" value="MFS"/>
    <property type="match status" value="1"/>
</dbReference>
<feature type="transmembrane region" description="Helical" evidence="7">
    <location>
        <begin position="427"/>
        <end position="449"/>
    </location>
</feature>
<dbReference type="GO" id="GO:0022857">
    <property type="term" value="F:transmembrane transporter activity"/>
    <property type="evidence" value="ECO:0007669"/>
    <property type="project" value="InterPro"/>
</dbReference>
<dbReference type="Proteomes" id="UP000006039">
    <property type="component" value="Unassembled WGS sequence"/>
</dbReference>
<dbReference type="GO" id="GO:0016020">
    <property type="term" value="C:membrane"/>
    <property type="evidence" value="ECO:0007669"/>
    <property type="project" value="UniProtKB-SubCell"/>
</dbReference>
<dbReference type="PANTHER" id="PTHR23504">
    <property type="entry name" value="MAJOR FACILITATOR SUPERFAMILY DOMAIN-CONTAINING PROTEIN 10"/>
    <property type="match status" value="1"/>
</dbReference>
<dbReference type="AlphaFoldDB" id="J3P4Q1"/>
<evidence type="ECO:0000256" key="6">
    <source>
        <dbReference type="SAM" id="MobiDB-lite"/>
    </source>
</evidence>
<reference evidence="9" key="2">
    <citation type="submission" date="2010-07" db="EMBL/GenBank/DDBJ databases">
        <authorList>
            <consortium name="The Broad Institute Genome Sequencing Platform"/>
            <consortium name="Broad Institute Genome Sequencing Center for Infectious Disease"/>
            <person name="Ma L.-J."/>
            <person name="Dead R."/>
            <person name="Young S."/>
            <person name="Zeng Q."/>
            <person name="Koehrsen M."/>
            <person name="Alvarado L."/>
            <person name="Berlin A."/>
            <person name="Chapman S.B."/>
            <person name="Chen Z."/>
            <person name="Freedman E."/>
            <person name="Gellesch M."/>
            <person name="Goldberg J."/>
            <person name="Griggs A."/>
            <person name="Gujja S."/>
            <person name="Heilman E.R."/>
            <person name="Heiman D."/>
            <person name="Hepburn T."/>
            <person name="Howarth C."/>
            <person name="Jen D."/>
            <person name="Larson L."/>
            <person name="Mehta T."/>
            <person name="Neiman D."/>
            <person name="Pearson M."/>
            <person name="Roberts A."/>
            <person name="Saif S."/>
            <person name="Shea T."/>
            <person name="Shenoy N."/>
            <person name="Sisk P."/>
            <person name="Stolte C."/>
            <person name="Sykes S."/>
            <person name="Walk T."/>
            <person name="White J."/>
            <person name="Yandava C."/>
            <person name="Haas B."/>
            <person name="Nusbaum C."/>
            <person name="Birren B."/>
        </authorList>
    </citation>
    <scope>NUCLEOTIDE SEQUENCE</scope>
    <source>
        <strain evidence="9">R3-111a-1</strain>
    </source>
</reference>
<dbReference type="EMBL" id="GL385398">
    <property type="protein sequence ID" value="EJT74648.1"/>
    <property type="molecule type" value="Genomic_DNA"/>
</dbReference>
<evidence type="ECO:0000313" key="11">
    <source>
        <dbReference type="Proteomes" id="UP000006039"/>
    </source>
</evidence>
<comment type="subcellular location">
    <subcellularLocation>
        <location evidence="1">Membrane</location>
        <topology evidence="1">Multi-pass membrane protein</topology>
    </subcellularLocation>
</comment>
<feature type="transmembrane region" description="Helical" evidence="7">
    <location>
        <begin position="314"/>
        <end position="334"/>
    </location>
</feature>
<keyword evidence="2" id="KW-0813">Transport</keyword>
<reference evidence="9" key="3">
    <citation type="submission" date="2010-09" db="EMBL/GenBank/DDBJ databases">
        <title>Annotation of Gaeumannomyces graminis var. tritici R3-111a-1.</title>
        <authorList>
            <consortium name="The Broad Institute Genome Sequencing Platform"/>
            <person name="Ma L.-J."/>
            <person name="Dead R."/>
            <person name="Young S.K."/>
            <person name="Zeng Q."/>
            <person name="Gargeya S."/>
            <person name="Fitzgerald M."/>
            <person name="Haas B."/>
            <person name="Abouelleil A."/>
            <person name="Alvarado L."/>
            <person name="Arachchi H.M."/>
            <person name="Berlin A."/>
            <person name="Brown A."/>
            <person name="Chapman S.B."/>
            <person name="Chen Z."/>
            <person name="Dunbar C."/>
            <person name="Freedman E."/>
            <person name="Gearin G."/>
            <person name="Gellesch M."/>
            <person name="Goldberg J."/>
            <person name="Griggs A."/>
            <person name="Gujja S."/>
            <person name="Heiman D."/>
            <person name="Howarth C."/>
            <person name="Larson L."/>
            <person name="Lui A."/>
            <person name="MacDonald P.J.P."/>
            <person name="Mehta T."/>
            <person name="Montmayeur A."/>
            <person name="Murphy C."/>
            <person name="Neiman D."/>
            <person name="Pearson M."/>
            <person name="Priest M."/>
            <person name="Roberts A."/>
            <person name="Saif S."/>
            <person name="Shea T."/>
            <person name="Shenoy N."/>
            <person name="Sisk P."/>
            <person name="Stolte C."/>
            <person name="Sykes S."/>
            <person name="Yandava C."/>
            <person name="Wortman J."/>
            <person name="Nusbaum C."/>
            <person name="Birren B."/>
        </authorList>
    </citation>
    <scope>NUCLEOTIDE SEQUENCE</scope>
    <source>
        <strain evidence="9">R3-111a-1</strain>
    </source>
</reference>
<dbReference type="VEuPathDB" id="FungiDB:GGTG_08488"/>
<feature type="domain" description="Major facilitator superfamily (MFS) profile" evidence="8">
    <location>
        <begin position="27"/>
        <end position="526"/>
    </location>
</feature>
<dbReference type="CDD" id="cd17330">
    <property type="entry name" value="MFS_SLC46_TetA_like"/>
    <property type="match status" value="1"/>
</dbReference>
<proteinExistence type="predicted"/>
<keyword evidence="5 7" id="KW-0472">Membrane</keyword>
<keyword evidence="4 7" id="KW-1133">Transmembrane helix</keyword>
<feature type="transmembrane region" description="Helical" evidence="7">
    <location>
        <begin position="199"/>
        <end position="223"/>
    </location>
</feature>
<evidence type="ECO:0000256" key="1">
    <source>
        <dbReference type="ARBA" id="ARBA00004141"/>
    </source>
</evidence>
<evidence type="ECO:0000256" key="7">
    <source>
        <dbReference type="SAM" id="Phobius"/>
    </source>
</evidence>
<feature type="transmembrane region" description="Helical" evidence="7">
    <location>
        <begin position="28"/>
        <end position="50"/>
    </location>
</feature>
<dbReference type="PANTHER" id="PTHR23504:SF15">
    <property type="entry name" value="MAJOR FACILITATOR SUPERFAMILY (MFS) PROFILE DOMAIN-CONTAINING PROTEIN"/>
    <property type="match status" value="1"/>
</dbReference>
<name>J3P4Q1_GAET3</name>
<feature type="transmembrane region" description="Helical" evidence="7">
    <location>
        <begin position="99"/>
        <end position="118"/>
    </location>
</feature>
<accession>J3P4Q1</accession>
<reference evidence="10" key="4">
    <citation type="journal article" date="2015" name="G3 (Bethesda)">
        <title>Genome sequences of three phytopathogenic species of the Magnaporthaceae family of fungi.</title>
        <authorList>
            <person name="Okagaki L.H."/>
            <person name="Nunes C.C."/>
            <person name="Sailsbery J."/>
            <person name="Clay B."/>
            <person name="Brown D."/>
            <person name="John T."/>
            <person name="Oh Y."/>
            <person name="Young N."/>
            <person name="Fitzgerald M."/>
            <person name="Haas B.J."/>
            <person name="Zeng Q."/>
            <person name="Young S."/>
            <person name="Adiconis X."/>
            <person name="Fan L."/>
            <person name="Levin J.Z."/>
            <person name="Mitchell T.K."/>
            <person name="Okubara P.A."/>
            <person name="Farman M.L."/>
            <person name="Kohn L.M."/>
            <person name="Birren B."/>
            <person name="Ma L.-J."/>
            <person name="Dean R.A."/>
        </authorList>
    </citation>
    <scope>NUCLEOTIDE SEQUENCE</scope>
    <source>
        <strain evidence="10">R3-111a-1</strain>
    </source>
</reference>
<dbReference type="OrthoDB" id="10262656at2759"/>
<evidence type="ECO:0000256" key="5">
    <source>
        <dbReference type="ARBA" id="ARBA00023136"/>
    </source>
</evidence>
<feature type="compositionally biased region" description="Acidic residues" evidence="6">
    <location>
        <begin position="542"/>
        <end position="557"/>
    </location>
</feature>
<dbReference type="GeneID" id="20348946"/>
<evidence type="ECO:0000256" key="3">
    <source>
        <dbReference type="ARBA" id="ARBA00022692"/>
    </source>
</evidence>
<evidence type="ECO:0000313" key="9">
    <source>
        <dbReference type="EMBL" id="EJT74648.1"/>
    </source>
</evidence>
<dbReference type="InterPro" id="IPR036259">
    <property type="entry name" value="MFS_trans_sf"/>
</dbReference>
<sequence>MSRRSGPLGRGAASPRSRNLPPFPTRQMFVLALCRICEPIAFMGIFPYIYKMVEKFQVTDDKSQIALYAGMVTSAFTLAEFSTGVLWGRLSDKIGRKPVLLSGLAGTALSVLIFGFSPNLWVALLARALSGLLNGNIGVLQTTVAELVKVKEHQPRAYTIMPIVWCLGSIIGPIIGGALAEPCETLPSLFPRGSIWEKFPYLLPNLFSAIAVFLGVIIGILFLEETHEEKRLNRDRGVELGKYLLGLLPWNRERRVSTTGKGDSQPLLMDTTEFLPGYQTNENSPQLVARDLPEALDLPPISAPPLPRAPAGTIFTRPVVLNIVSYGILAFHTMTYDQLLPVFLSTEPQNQPIHLPFKFSDGFGYKTTTVGIVMSVQGGYAMLSTMVLFPWAVRKMGPLRLFQFLALSYFMLYLLTPYIVLLPEENYLRAIGIFVAIVWKCTYSTMAYPSNAILLTNSAPTSLSLGTINGVAASTASLSRAFGPTISGMLYAAGLKTGFSGLPWWCSGVVTIAGAFISLQITEVPGRMDEKKPTDVESAPLLDDDNDDDELESDRRC</sequence>
<dbReference type="InterPro" id="IPR020846">
    <property type="entry name" value="MFS_dom"/>
</dbReference>
<dbReference type="InterPro" id="IPR001958">
    <property type="entry name" value="Tet-R_TetA/multi-R_MdtG-like"/>
</dbReference>
<evidence type="ECO:0000256" key="4">
    <source>
        <dbReference type="ARBA" id="ARBA00022989"/>
    </source>
</evidence>
<feature type="region of interest" description="Disordered" evidence="6">
    <location>
        <begin position="528"/>
        <end position="557"/>
    </location>
</feature>
<reference evidence="10" key="5">
    <citation type="submission" date="2018-04" db="UniProtKB">
        <authorList>
            <consortium name="EnsemblFungi"/>
        </authorList>
    </citation>
    <scope>IDENTIFICATION</scope>
    <source>
        <strain evidence="10">R3-111a-1</strain>
    </source>
</reference>
<dbReference type="HOGENOM" id="CLU_001265_54_5_1"/>
<organism evidence="9">
    <name type="scientific">Gaeumannomyces tritici (strain R3-111a-1)</name>
    <name type="common">Wheat and barley take-all root rot fungus</name>
    <name type="synonym">Gaeumannomyces graminis var. tritici</name>
    <dbReference type="NCBI Taxonomy" id="644352"/>
    <lineage>
        <taxon>Eukaryota</taxon>
        <taxon>Fungi</taxon>
        <taxon>Dikarya</taxon>
        <taxon>Ascomycota</taxon>
        <taxon>Pezizomycotina</taxon>
        <taxon>Sordariomycetes</taxon>
        <taxon>Sordariomycetidae</taxon>
        <taxon>Magnaporthales</taxon>
        <taxon>Magnaporthaceae</taxon>
        <taxon>Gaeumannomyces</taxon>
    </lineage>
</organism>
<dbReference type="PRINTS" id="PR01035">
    <property type="entry name" value="TCRTETA"/>
</dbReference>
<feature type="transmembrane region" description="Helical" evidence="7">
    <location>
        <begin position="157"/>
        <end position="179"/>
    </location>
</feature>